<dbReference type="RefSeq" id="WP_065146116.1">
    <property type="nucleotide sequence ID" value="NZ_LZLS01000191.1"/>
</dbReference>
<dbReference type="AlphaFoldDB" id="A0A1A3NPE5"/>
<dbReference type="SUPFAM" id="SSF52799">
    <property type="entry name" value="(Phosphotyrosine protein) phosphatases II"/>
    <property type="match status" value="1"/>
</dbReference>
<protein>
    <submittedName>
        <fullName evidence="4">Phosphotyrosine protein phosphatase</fullName>
    </submittedName>
</protein>
<comment type="similarity">
    <text evidence="1">Belongs to the protein-tyrosine phosphatase family.</text>
</comment>
<name>A0A1A3NPE5_MYCAS</name>
<dbReference type="Gene3D" id="3.90.190.10">
    <property type="entry name" value="Protein tyrosine phosphatase superfamily"/>
    <property type="match status" value="1"/>
</dbReference>
<dbReference type="PROSITE" id="PS50056">
    <property type="entry name" value="TYR_PHOSPHATASE_2"/>
    <property type="match status" value="1"/>
</dbReference>
<dbReference type="Pfam" id="PF13350">
    <property type="entry name" value="Y_phosphatase3"/>
    <property type="match status" value="1"/>
</dbReference>
<feature type="domain" description="Tyrosine specific protein phosphatases" evidence="3">
    <location>
        <begin position="143"/>
        <end position="217"/>
    </location>
</feature>
<evidence type="ECO:0000313" key="4">
    <source>
        <dbReference type="EMBL" id="OBK22172.1"/>
    </source>
</evidence>
<dbReference type="GO" id="GO:0004721">
    <property type="term" value="F:phosphoprotein phosphatase activity"/>
    <property type="evidence" value="ECO:0007669"/>
    <property type="project" value="InterPro"/>
</dbReference>
<sequence>MADRELPGAWNFRDVADGAAALRPGRLFRSSELSNLDDDGRAVLRRLGITDVADLRSTRELNRRGPGQVPDGVDVHLLPFPDLADDSGNQAESDDPDEAPHETAFKRLLTNGESDESDEAIEANAVRYMTDEYREFPTRNGAQRAVHRVFTLLAAGRPVLTHCFAGKDRTGFVIATVLEAVGMDRDVIVADYLRSNDAVPQLRDRITDMIAQRPDVELTPEVITFTKARLSDGVLGVRAEYLSAAWRTIDESFGSLDGYLREAGITAADVTRLRGALLG</sequence>
<dbReference type="EMBL" id="LZLS01000191">
    <property type="protein sequence ID" value="OBK22172.1"/>
    <property type="molecule type" value="Genomic_DNA"/>
</dbReference>
<organism evidence="4 5">
    <name type="scientific">Mycobacterium asiaticum</name>
    <dbReference type="NCBI Taxonomy" id="1790"/>
    <lineage>
        <taxon>Bacteria</taxon>
        <taxon>Bacillati</taxon>
        <taxon>Actinomycetota</taxon>
        <taxon>Actinomycetes</taxon>
        <taxon>Mycobacteriales</taxon>
        <taxon>Mycobacteriaceae</taxon>
        <taxon>Mycobacterium</taxon>
    </lineage>
</organism>
<dbReference type="OrthoDB" id="1188001at2"/>
<evidence type="ECO:0000313" key="5">
    <source>
        <dbReference type="Proteomes" id="UP000093928"/>
    </source>
</evidence>
<evidence type="ECO:0000256" key="2">
    <source>
        <dbReference type="SAM" id="MobiDB-lite"/>
    </source>
</evidence>
<proteinExistence type="inferred from homology"/>
<feature type="region of interest" description="Disordered" evidence="2">
    <location>
        <begin position="61"/>
        <end position="99"/>
    </location>
</feature>
<dbReference type="InterPro" id="IPR000387">
    <property type="entry name" value="Tyr_Pase_dom"/>
</dbReference>
<evidence type="ECO:0000259" key="3">
    <source>
        <dbReference type="PROSITE" id="PS50056"/>
    </source>
</evidence>
<comment type="caution">
    <text evidence="4">The sequence shown here is derived from an EMBL/GenBank/DDBJ whole genome shotgun (WGS) entry which is preliminary data.</text>
</comment>
<dbReference type="InterPro" id="IPR029021">
    <property type="entry name" value="Prot-tyrosine_phosphatase-like"/>
</dbReference>
<evidence type="ECO:0000256" key="1">
    <source>
        <dbReference type="ARBA" id="ARBA00009580"/>
    </source>
</evidence>
<accession>A0A1A3NPE5</accession>
<reference evidence="4 5" key="1">
    <citation type="submission" date="2016-06" db="EMBL/GenBank/DDBJ databases">
        <authorList>
            <person name="Kjaerup R.B."/>
            <person name="Dalgaard T.S."/>
            <person name="Juul-Madsen H.R."/>
        </authorList>
    </citation>
    <scope>NUCLEOTIDE SEQUENCE [LARGE SCALE GENOMIC DNA]</scope>
    <source>
        <strain evidence="4 5">1165133.8</strain>
    </source>
</reference>
<dbReference type="PANTHER" id="PTHR31126:SF1">
    <property type="entry name" value="TYROSINE SPECIFIC PROTEIN PHOSPHATASES DOMAIN-CONTAINING PROTEIN"/>
    <property type="match status" value="1"/>
</dbReference>
<dbReference type="Proteomes" id="UP000093928">
    <property type="component" value="Unassembled WGS sequence"/>
</dbReference>
<dbReference type="PANTHER" id="PTHR31126">
    <property type="entry name" value="TYROSINE-PROTEIN PHOSPHATASE"/>
    <property type="match status" value="1"/>
</dbReference>
<gene>
    <name evidence="4" type="ORF">A5634_08375</name>
</gene>
<dbReference type="InterPro" id="IPR026893">
    <property type="entry name" value="Tyr/Ser_Pase_IphP-type"/>
</dbReference>